<evidence type="ECO:0000313" key="1">
    <source>
        <dbReference type="EMBL" id="KDQ18853.1"/>
    </source>
</evidence>
<dbReference type="EMBL" id="KL198020">
    <property type="protein sequence ID" value="KDQ18853.1"/>
    <property type="molecule type" value="Genomic_DNA"/>
</dbReference>
<evidence type="ECO:0000313" key="2">
    <source>
        <dbReference type="Proteomes" id="UP000027195"/>
    </source>
</evidence>
<dbReference type="AlphaFoldDB" id="A0A067MT10"/>
<protein>
    <recommendedName>
        <fullName evidence="3">F-box domain-containing protein</fullName>
    </recommendedName>
</protein>
<organism evidence="1 2">
    <name type="scientific">Botryobasidium botryosum (strain FD-172 SS1)</name>
    <dbReference type="NCBI Taxonomy" id="930990"/>
    <lineage>
        <taxon>Eukaryota</taxon>
        <taxon>Fungi</taxon>
        <taxon>Dikarya</taxon>
        <taxon>Basidiomycota</taxon>
        <taxon>Agaricomycotina</taxon>
        <taxon>Agaricomycetes</taxon>
        <taxon>Cantharellales</taxon>
        <taxon>Botryobasidiaceae</taxon>
        <taxon>Botryobasidium</taxon>
    </lineage>
</organism>
<keyword evidence="2" id="KW-1185">Reference proteome</keyword>
<proteinExistence type="predicted"/>
<dbReference type="InParanoid" id="A0A067MT10"/>
<gene>
    <name evidence="1" type="ORF">BOTBODRAFT_477331</name>
</gene>
<name>A0A067MT10_BOTB1</name>
<reference evidence="2" key="1">
    <citation type="journal article" date="2014" name="Proc. Natl. Acad. Sci. U.S.A.">
        <title>Extensive sampling of basidiomycete genomes demonstrates inadequacy of the white-rot/brown-rot paradigm for wood decay fungi.</title>
        <authorList>
            <person name="Riley R."/>
            <person name="Salamov A.A."/>
            <person name="Brown D.W."/>
            <person name="Nagy L.G."/>
            <person name="Floudas D."/>
            <person name="Held B.W."/>
            <person name="Levasseur A."/>
            <person name="Lombard V."/>
            <person name="Morin E."/>
            <person name="Otillar R."/>
            <person name="Lindquist E.A."/>
            <person name="Sun H."/>
            <person name="LaButti K.M."/>
            <person name="Schmutz J."/>
            <person name="Jabbour D."/>
            <person name="Luo H."/>
            <person name="Baker S.E."/>
            <person name="Pisabarro A.G."/>
            <person name="Walton J.D."/>
            <person name="Blanchette R.A."/>
            <person name="Henrissat B."/>
            <person name="Martin F."/>
            <person name="Cullen D."/>
            <person name="Hibbett D.S."/>
            <person name="Grigoriev I.V."/>
        </authorList>
    </citation>
    <scope>NUCLEOTIDE SEQUENCE [LARGE SCALE GENOMIC DNA]</scope>
    <source>
        <strain evidence="2">FD-172 SS1</strain>
    </source>
</reference>
<accession>A0A067MT10</accession>
<sequence>MHRSILSEGSIAGRQSSLPTRLSYDILSLLLSEIDSPQTLYLAVTSRAMRDFIIPRFLFARVSCASRDRLLSFSRSITAGDSVAGDAVRHLDLSLGILGAGYVATAADAMERLKYLQSVAVSGCLCHEPRILTTIASQSRLRSLELQSIVFWEH</sequence>
<evidence type="ECO:0008006" key="3">
    <source>
        <dbReference type="Google" id="ProtNLM"/>
    </source>
</evidence>
<dbReference type="Proteomes" id="UP000027195">
    <property type="component" value="Unassembled WGS sequence"/>
</dbReference>
<dbReference type="HOGENOM" id="CLU_1703933_0_0_1"/>